<evidence type="ECO:0000313" key="2">
    <source>
        <dbReference type="EMBL" id="KAE8732222.1"/>
    </source>
</evidence>
<evidence type="ECO:0000313" key="3">
    <source>
        <dbReference type="Proteomes" id="UP000436088"/>
    </source>
</evidence>
<dbReference type="Proteomes" id="UP000436088">
    <property type="component" value="Unassembled WGS sequence"/>
</dbReference>
<dbReference type="GO" id="GO:0005783">
    <property type="term" value="C:endoplasmic reticulum"/>
    <property type="evidence" value="ECO:0007669"/>
    <property type="project" value="TreeGrafter"/>
</dbReference>
<dbReference type="PANTHER" id="PTHR12924">
    <property type="entry name" value="TRANSLOCON-ASSOCIATED PROTEIN, ALPHA SUBUNIT"/>
    <property type="match status" value="1"/>
</dbReference>
<dbReference type="PANTHER" id="PTHR12924:SF0">
    <property type="entry name" value="TRANSLOCON-ASSOCIATED PROTEIN SUBUNIT ALPHA"/>
    <property type="match status" value="1"/>
</dbReference>
<feature type="compositionally biased region" description="Polar residues" evidence="1">
    <location>
        <begin position="1"/>
        <end position="12"/>
    </location>
</feature>
<comment type="caution">
    <text evidence="2">The sequence shown here is derived from an EMBL/GenBank/DDBJ whole genome shotgun (WGS) entry which is preliminary data.</text>
</comment>
<reference evidence="2" key="1">
    <citation type="submission" date="2019-09" db="EMBL/GenBank/DDBJ databases">
        <title>Draft genome information of white flower Hibiscus syriacus.</title>
        <authorList>
            <person name="Kim Y.-M."/>
        </authorList>
    </citation>
    <scope>NUCLEOTIDE SEQUENCE [LARGE SCALE GENOMIC DNA]</scope>
    <source>
        <strain evidence="2">YM2019G1</strain>
    </source>
</reference>
<organism evidence="2 3">
    <name type="scientific">Hibiscus syriacus</name>
    <name type="common">Rose of Sharon</name>
    <dbReference type="NCBI Taxonomy" id="106335"/>
    <lineage>
        <taxon>Eukaryota</taxon>
        <taxon>Viridiplantae</taxon>
        <taxon>Streptophyta</taxon>
        <taxon>Embryophyta</taxon>
        <taxon>Tracheophyta</taxon>
        <taxon>Spermatophyta</taxon>
        <taxon>Magnoliopsida</taxon>
        <taxon>eudicotyledons</taxon>
        <taxon>Gunneridae</taxon>
        <taxon>Pentapetalae</taxon>
        <taxon>rosids</taxon>
        <taxon>malvids</taxon>
        <taxon>Malvales</taxon>
        <taxon>Malvaceae</taxon>
        <taxon>Malvoideae</taxon>
        <taxon>Hibiscus</taxon>
    </lineage>
</organism>
<accession>A0A6A3CY71</accession>
<evidence type="ECO:0000256" key="1">
    <source>
        <dbReference type="SAM" id="MobiDB-lite"/>
    </source>
</evidence>
<sequence length="112" mass="12244">MSNELVSHSTGSLWHPKSTDSPGSDTVCVFPKNGAKGESPMNIICFFKILQCRVKALSHASSHVYMALNNAIVPSSVQATFPYIFAVSKYLQPGTFDLVGMMIYDIALSRRS</sequence>
<feature type="region of interest" description="Disordered" evidence="1">
    <location>
        <begin position="1"/>
        <end position="24"/>
    </location>
</feature>
<dbReference type="EMBL" id="VEPZ02000167">
    <property type="protein sequence ID" value="KAE8732222.1"/>
    <property type="molecule type" value="Genomic_DNA"/>
</dbReference>
<proteinExistence type="predicted"/>
<protein>
    <submittedName>
        <fullName evidence="2">Uncharacterized protein</fullName>
    </submittedName>
</protein>
<dbReference type="AlphaFoldDB" id="A0A6A3CY71"/>
<keyword evidence="3" id="KW-1185">Reference proteome</keyword>
<name>A0A6A3CY71_HIBSY</name>
<gene>
    <name evidence="2" type="ORF">F3Y22_tig00002237pilonHSYRG00890</name>
</gene>